<feature type="compositionally biased region" description="Basic and acidic residues" evidence="1">
    <location>
        <begin position="194"/>
        <end position="208"/>
    </location>
</feature>
<keyword evidence="2" id="KW-1133">Transmembrane helix</keyword>
<evidence type="ECO:0000256" key="2">
    <source>
        <dbReference type="SAM" id="Phobius"/>
    </source>
</evidence>
<comment type="caution">
    <text evidence="3">The sequence shown here is derived from an EMBL/GenBank/DDBJ whole genome shotgun (WGS) entry which is preliminary data.</text>
</comment>
<evidence type="ECO:0000313" key="3">
    <source>
        <dbReference type="EMBL" id="KAJ5388539.1"/>
    </source>
</evidence>
<keyword evidence="2" id="KW-0812">Transmembrane</keyword>
<evidence type="ECO:0000256" key="1">
    <source>
        <dbReference type="SAM" id="MobiDB-lite"/>
    </source>
</evidence>
<accession>A0A9W9VST7</accession>
<dbReference type="Proteomes" id="UP001147747">
    <property type="component" value="Unassembled WGS sequence"/>
</dbReference>
<name>A0A9W9VST7_9EURO</name>
<proteinExistence type="predicted"/>
<gene>
    <name evidence="3" type="ORF">N7509_011080</name>
</gene>
<dbReference type="OrthoDB" id="3780330at2759"/>
<protein>
    <submittedName>
        <fullName evidence="3">Uncharacterized protein</fullName>
    </submittedName>
</protein>
<dbReference type="EMBL" id="JAPZBU010000009">
    <property type="protein sequence ID" value="KAJ5388539.1"/>
    <property type="molecule type" value="Genomic_DNA"/>
</dbReference>
<evidence type="ECO:0000313" key="4">
    <source>
        <dbReference type="Proteomes" id="UP001147747"/>
    </source>
</evidence>
<feature type="compositionally biased region" description="Basic and acidic residues" evidence="1">
    <location>
        <begin position="220"/>
        <end position="241"/>
    </location>
</feature>
<reference evidence="3" key="1">
    <citation type="submission" date="2022-12" db="EMBL/GenBank/DDBJ databases">
        <authorList>
            <person name="Petersen C."/>
        </authorList>
    </citation>
    <scope>NUCLEOTIDE SEQUENCE</scope>
    <source>
        <strain evidence="3">IBT 29677</strain>
    </source>
</reference>
<organism evidence="3 4">
    <name type="scientific">Penicillium cosmopolitanum</name>
    <dbReference type="NCBI Taxonomy" id="1131564"/>
    <lineage>
        <taxon>Eukaryota</taxon>
        <taxon>Fungi</taxon>
        <taxon>Dikarya</taxon>
        <taxon>Ascomycota</taxon>
        <taxon>Pezizomycotina</taxon>
        <taxon>Eurotiomycetes</taxon>
        <taxon>Eurotiomycetidae</taxon>
        <taxon>Eurotiales</taxon>
        <taxon>Aspergillaceae</taxon>
        <taxon>Penicillium</taxon>
    </lineage>
</organism>
<dbReference type="AlphaFoldDB" id="A0A9W9VST7"/>
<dbReference type="GeneID" id="81374697"/>
<keyword evidence="4" id="KW-1185">Reference proteome</keyword>
<keyword evidence="2" id="KW-0472">Membrane</keyword>
<sequence length="241" mass="26470">MVSGPFMSFFLLIGLIANLVLAGVLGIAKDTSLEPYKLHSYGSVCDFKNEPSNDQFLNLIQQAYDDMRELTDKVQKNHHKPSAMIGLAIGNQVYFSSSVRSDKSKPIIYKLSYPKKGGDGSFNKLPEMPEQFKKVTDALEACSKEANSDPQHKSNGMCGSLHGGGDGYLPPCSGDPGSPQWGCNKWTKEMKFEVIEDTNKNRDRKDTPEPTSTKNVALEKCAKVEQPKGKGKGGKRDEESS</sequence>
<feature type="transmembrane region" description="Helical" evidence="2">
    <location>
        <begin position="6"/>
        <end position="28"/>
    </location>
</feature>
<feature type="region of interest" description="Disordered" evidence="1">
    <location>
        <begin position="194"/>
        <end position="241"/>
    </location>
</feature>
<reference evidence="3" key="2">
    <citation type="journal article" date="2023" name="IMA Fungus">
        <title>Comparative genomic study of the Penicillium genus elucidates a diverse pangenome and 15 lateral gene transfer events.</title>
        <authorList>
            <person name="Petersen C."/>
            <person name="Sorensen T."/>
            <person name="Nielsen M.R."/>
            <person name="Sondergaard T.E."/>
            <person name="Sorensen J.L."/>
            <person name="Fitzpatrick D.A."/>
            <person name="Frisvad J.C."/>
            <person name="Nielsen K.L."/>
        </authorList>
    </citation>
    <scope>NUCLEOTIDE SEQUENCE</scope>
    <source>
        <strain evidence="3">IBT 29677</strain>
    </source>
</reference>
<dbReference type="RefSeq" id="XP_056486337.1">
    <property type="nucleotide sequence ID" value="XM_056635717.1"/>
</dbReference>